<feature type="repeat" description="PPR" evidence="2">
    <location>
        <begin position="671"/>
        <end position="705"/>
    </location>
</feature>
<feature type="repeat" description="PPR" evidence="2">
    <location>
        <begin position="538"/>
        <end position="568"/>
    </location>
</feature>
<organism evidence="3 4">
    <name type="scientific">Stephania cephalantha</name>
    <dbReference type="NCBI Taxonomy" id="152367"/>
    <lineage>
        <taxon>Eukaryota</taxon>
        <taxon>Viridiplantae</taxon>
        <taxon>Streptophyta</taxon>
        <taxon>Embryophyta</taxon>
        <taxon>Tracheophyta</taxon>
        <taxon>Spermatophyta</taxon>
        <taxon>Magnoliopsida</taxon>
        <taxon>Ranunculales</taxon>
        <taxon>Menispermaceae</taxon>
        <taxon>Menispermoideae</taxon>
        <taxon>Cissampelideae</taxon>
        <taxon>Stephania</taxon>
    </lineage>
</organism>
<feature type="repeat" description="PPR" evidence="2">
    <location>
        <begin position="569"/>
        <end position="603"/>
    </location>
</feature>
<dbReference type="PROSITE" id="PS51375">
    <property type="entry name" value="PPR"/>
    <property type="match status" value="7"/>
</dbReference>
<dbReference type="InterPro" id="IPR011990">
    <property type="entry name" value="TPR-like_helical_dom_sf"/>
</dbReference>
<evidence type="ECO:0000256" key="2">
    <source>
        <dbReference type="PROSITE-ProRule" id="PRU00708"/>
    </source>
</evidence>
<dbReference type="Pfam" id="PF13041">
    <property type="entry name" value="PPR_2"/>
    <property type="match status" value="3"/>
</dbReference>
<name>A0AAP0LG75_9MAGN</name>
<dbReference type="InterPro" id="IPR002885">
    <property type="entry name" value="PPR_rpt"/>
</dbReference>
<protein>
    <recommendedName>
        <fullName evidence="5">Pentatricopeptide repeat-containing protein</fullName>
    </recommendedName>
</protein>
<evidence type="ECO:0000313" key="4">
    <source>
        <dbReference type="Proteomes" id="UP001419268"/>
    </source>
</evidence>
<dbReference type="Proteomes" id="UP001419268">
    <property type="component" value="Unassembled WGS sequence"/>
</dbReference>
<evidence type="ECO:0000256" key="1">
    <source>
        <dbReference type="ARBA" id="ARBA00022737"/>
    </source>
</evidence>
<sequence>MSTLRSSSACRSLQMGMAAQSSMIKSGLVSNLLVVNNLLHMYCSCSSIRDAIKVFDEMSNRDVVSWNTVISGFVGIGLFEQGFLYYCEMRLAGLSPSQSSFASVIVALVEMGSLKHCKVVHGECLKCGFSSDHVAGNALLTAYVRLGDIDECRKTFGDIQYIDEVSVEILLRGYVPRGNAAVDDVLELVRHSFLSRVSFSQFSVSSLLSFCATVEATDFGIQIHCYVVKVGLSSSVSIVNSLVTLYARCYRLKDSICLFDEATTHDIITWNSLIAGYAFNGEGDAGLHLIARFFSSGMQMNEPTFCSFLSSCSTVIALESAKMAHALILKSQPHKDLATGNIILTMYCNCEDLNYATSAFYTIYERDVISFNLLIRLLRRQGLHGKSIELFSLAWLEGSEVDEVTYSSVISSCSMLFELDVGKQIHCCTIKSGFRMVEFLGNSLLEMYSRCGRLDDMENIFNEIDAPDAFTWNTMAMSYAHFGFFGKAFKTWEEMKESGVDFNEFSYCGIIDTCSCLESPLTGEQVHTRIKKSGLNYDTVLLNCLLTMYASCGMIDKALKIFQEIPENDAVSWNAMVCGYAQNGVIEESVRFYLMMSRSGLKPNYMTFASISKSCAECSRLSVGLQFHVEVIKRGYESYVTVINSFINMYGKCGSISDSLKIFTDSNTDRDLVTWNSMICAYACHGYGKEAIDIFLEMKVSGETPNAVTFLGVLSACRHAGLVSEAVAQYVSMYEEYSIVPSEEHFCCMVDILCRAGRLREAKELIERMPFDSGSLVWRTLLSACRTEENVELGLEAAEKLMRLKPDDSSAYVLLSNIYASAEKMEEKAEIRRRMGERNVKKEIGYSWV</sequence>
<dbReference type="EMBL" id="JBBNAG010000001">
    <property type="protein sequence ID" value="KAK9167749.1"/>
    <property type="molecule type" value="Genomic_DNA"/>
</dbReference>
<feature type="repeat" description="PPR" evidence="2">
    <location>
        <begin position="742"/>
        <end position="776"/>
    </location>
</feature>
<keyword evidence="4" id="KW-1185">Reference proteome</keyword>
<evidence type="ECO:0008006" key="5">
    <source>
        <dbReference type="Google" id="ProtNLM"/>
    </source>
</evidence>
<feature type="repeat" description="PPR" evidence="2">
    <location>
        <begin position="62"/>
        <end position="96"/>
    </location>
</feature>
<proteinExistence type="predicted"/>
<comment type="caution">
    <text evidence="3">The sequence shown here is derived from an EMBL/GenBank/DDBJ whole genome shotgun (WGS) entry which is preliminary data.</text>
</comment>
<dbReference type="FunFam" id="1.25.40.10:FF:000158">
    <property type="entry name" value="pentatricopeptide repeat-containing protein At2g33680"/>
    <property type="match status" value="1"/>
</dbReference>
<keyword evidence="1" id="KW-0677">Repeat</keyword>
<dbReference type="Gene3D" id="1.25.40.10">
    <property type="entry name" value="Tetratricopeptide repeat domain"/>
    <property type="match status" value="6"/>
</dbReference>
<dbReference type="GO" id="GO:0009451">
    <property type="term" value="P:RNA modification"/>
    <property type="evidence" value="ECO:0007669"/>
    <property type="project" value="InterPro"/>
</dbReference>
<reference evidence="3 4" key="1">
    <citation type="submission" date="2024-01" db="EMBL/GenBank/DDBJ databases">
        <title>Genome assemblies of Stephania.</title>
        <authorList>
            <person name="Yang L."/>
        </authorList>
    </citation>
    <scope>NUCLEOTIDE SEQUENCE [LARGE SCALE GENOMIC DNA]</scope>
    <source>
        <strain evidence="3">JXDWG</strain>
        <tissue evidence="3">Leaf</tissue>
    </source>
</reference>
<dbReference type="SUPFAM" id="SSF48452">
    <property type="entry name" value="TPR-like"/>
    <property type="match status" value="1"/>
</dbReference>
<dbReference type="Pfam" id="PF01535">
    <property type="entry name" value="PPR"/>
    <property type="match status" value="7"/>
</dbReference>
<dbReference type="Pfam" id="PF20431">
    <property type="entry name" value="E_motif"/>
    <property type="match status" value="1"/>
</dbReference>
<dbReference type="FunFam" id="1.25.40.10:FF:000344">
    <property type="entry name" value="Pentatricopeptide repeat-containing protein"/>
    <property type="match status" value="1"/>
</dbReference>
<dbReference type="GO" id="GO:0099402">
    <property type="term" value="P:plant organ development"/>
    <property type="evidence" value="ECO:0007669"/>
    <property type="project" value="UniProtKB-ARBA"/>
</dbReference>
<dbReference type="InterPro" id="IPR046960">
    <property type="entry name" value="PPR_At4g14850-like_plant"/>
</dbReference>
<dbReference type="AlphaFoldDB" id="A0AAP0LG75"/>
<gene>
    <name evidence="3" type="ORF">Scep_002940</name>
</gene>
<accession>A0AAP0LG75</accession>
<dbReference type="NCBIfam" id="TIGR00756">
    <property type="entry name" value="PPR"/>
    <property type="match status" value="6"/>
</dbReference>
<feature type="repeat" description="PPR" evidence="2">
    <location>
        <begin position="468"/>
        <end position="502"/>
    </location>
</feature>
<dbReference type="GO" id="GO:0003723">
    <property type="term" value="F:RNA binding"/>
    <property type="evidence" value="ECO:0007669"/>
    <property type="project" value="InterPro"/>
</dbReference>
<evidence type="ECO:0000313" key="3">
    <source>
        <dbReference type="EMBL" id="KAK9167749.1"/>
    </source>
</evidence>
<dbReference type="PANTHER" id="PTHR47926">
    <property type="entry name" value="PENTATRICOPEPTIDE REPEAT-CONTAINING PROTEIN"/>
    <property type="match status" value="1"/>
</dbReference>
<feature type="repeat" description="PPR" evidence="2">
    <location>
        <begin position="266"/>
        <end position="300"/>
    </location>
</feature>
<dbReference type="InterPro" id="IPR046848">
    <property type="entry name" value="E_motif"/>
</dbReference>